<dbReference type="EMBL" id="CP003345">
    <property type="protein sequence ID" value="AFM05164.1"/>
    <property type="molecule type" value="Genomic_DNA"/>
</dbReference>
<gene>
    <name evidence="1" type="ordered locus">Fleli_2811</name>
</gene>
<organism evidence="1 2">
    <name type="scientific">Bernardetia litoralis (strain ATCC 23117 / DSM 6794 / NBRC 15988 / NCIMB 1366 / Fx l1 / Sio-4)</name>
    <name type="common">Flexibacter litoralis</name>
    <dbReference type="NCBI Taxonomy" id="880071"/>
    <lineage>
        <taxon>Bacteria</taxon>
        <taxon>Pseudomonadati</taxon>
        <taxon>Bacteroidota</taxon>
        <taxon>Cytophagia</taxon>
        <taxon>Cytophagales</taxon>
        <taxon>Bernardetiaceae</taxon>
        <taxon>Bernardetia</taxon>
    </lineage>
</organism>
<evidence type="ECO:0000313" key="2">
    <source>
        <dbReference type="Proteomes" id="UP000006054"/>
    </source>
</evidence>
<dbReference type="STRING" id="880071.Fleli_2811"/>
<accession>I4AMH9</accession>
<dbReference type="HOGENOM" id="CLU_666911_0_0_10"/>
<evidence type="ECO:0000313" key="1">
    <source>
        <dbReference type="EMBL" id="AFM05164.1"/>
    </source>
</evidence>
<dbReference type="RefSeq" id="WP_014798599.1">
    <property type="nucleotide sequence ID" value="NC_018018.1"/>
</dbReference>
<name>I4AMH9_BERLS</name>
<dbReference type="KEGG" id="fli:Fleli_2811"/>
<dbReference type="eggNOG" id="COG4412">
    <property type="taxonomic scope" value="Bacteria"/>
</dbReference>
<protein>
    <submittedName>
        <fullName evidence="1">Uncharacterized protein</fullName>
    </submittedName>
</protein>
<sequence length="412" mass="46942" precursor="true">MIKRITLPHPVLRNKLLLSSIFLFSFLSIFTDSQAQFNFKKDSTSRVTINKGSHYTRTPFVTLQIAAFDIKEMQISNRQDFIDAHWIAYQPTVYGWKLIPEDGDQKVYVRFKDVKANMMTMATADIHLDMTPPKNPKIKIDVEGEAIKDSTQLVKLFVSAEEAQKRYYVMVSNHRSFYRQRWQLVTPEIEDWQLGSKLDGVKIVFAKFRDRSGNISEVVSDKVILDTQGPVRPSITINNGQPALTKQAAEVQLTLTAGGATEMIISDTDNFEGKEWQPIKKYLKWTLSEGDGEKRLYARFRDNAKNETEIVSASIDIDSTPPSDMMITVNGGDQTSRHINGVVELVIKAKDAKYMMISNNENFRGGRWLPYQELVTDWHLVGENGKKSVFIKFKDDAGNQSEAISDEIVLIR</sequence>
<dbReference type="OrthoDB" id="977843at2"/>
<proteinExistence type="predicted"/>
<reference evidence="2" key="1">
    <citation type="submission" date="2012-06" db="EMBL/GenBank/DDBJ databases">
        <title>The complete genome of Flexibacter litoralis DSM 6794.</title>
        <authorList>
            <person name="Lucas S."/>
            <person name="Copeland A."/>
            <person name="Lapidus A."/>
            <person name="Glavina del Rio T."/>
            <person name="Dalin E."/>
            <person name="Tice H."/>
            <person name="Bruce D."/>
            <person name="Goodwin L."/>
            <person name="Pitluck S."/>
            <person name="Peters L."/>
            <person name="Ovchinnikova G."/>
            <person name="Lu M."/>
            <person name="Kyrpides N."/>
            <person name="Mavromatis K."/>
            <person name="Ivanova N."/>
            <person name="Brettin T."/>
            <person name="Detter J.C."/>
            <person name="Han C."/>
            <person name="Larimer F."/>
            <person name="Land M."/>
            <person name="Hauser L."/>
            <person name="Markowitz V."/>
            <person name="Cheng J.-F."/>
            <person name="Hugenholtz P."/>
            <person name="Woyke T."/>
            <person name="Wu D."/>
            <person name="Spring S."/>
            <person name="Lang E."/>
            <person name="Kopitz M."/>
            <person name="Brambilla E."/>
            <person name="Klenk H.-P."/>
            <person name="Eisen J.A."/>
        </authorList>
    </citation>
    <scope>NUCLEOTIDE SEQUENCE [LARGE SCALE GENOMIC DNA]</scope>
    <source>
        <strain evidence="2">ATCC 23117 / DSM 6794 / NBRC 15988 / NCIMB 1366 / Sio-4</strain>
    </source>
</reference>
<keyword evidence="2" id="KW-1185">Reference proteome</keyword>
<dbReference type="AlphaFoldDB" id="I4AMH9"/>
<dbReference type="Proteomes" id="UP000006054">
    <property type="component" value="Chromosome"/>
</dbReference>